<dbReference type="AlphaFoldDB" id="A0A1G5YSG6"/>
<dbReference type="OrthoDB" id="9814580at2"/>
<evidence type="ECO:0000259" key="15">
    <source>
        <dbReference type="PROSITE" id="PS51163"/>
    </source>
</evidence>
<keyword evidence="5 13" id="KW-0963">Cytoplasm</keyword>
<keyword evidence="8 13" id="KW-0548">Nucleotidyltransferase</keyword>
<keyword evidence="6 13" id="KW-0808">Transferase</keyword>
<evidence type="ECO:0000256" key="6">
    <source>
        <dbReference type="ARBA" id="ARBA00022679"/>
    </source>
</evidence>
<dbReference type="Gene3D" id="3.40.50.11030">
    <property type="entry name" value="Threonylcarbamoyl-AMP synthase, C-terminal domain"/>
    <property type="match status" value="1"/>
</dbReference>
<dbReference type="EC" id="2.7.7.87" evidence="3 13"/>
<evidence type="ECO:0000256" key="4">
    <source>
        <dbReference type="ARBA" id="ARBA00015492"/>
    </source>
</evidence>
<evidence type="ECO:0000256" key="9">
    <source>
        <dbReference type="ARBA" id="ARBA00022741"/>
    </source>
</evidence>
<evidence type="ECO:0000256" key="13">
    <source>
        <dbReference type="PIRNR" id="PIRNR004930"/>
    </source>
</evidence>
<dbReference type="GO" id="GO:0005524">
    <property type="term" value="F:ATP binding"/>
    <property type="evidence" value="ECO:0007669"/>
    <property type="project" value="UniProtKB-UniRule"/>
</dbReference>
<name>A0A1G5YSG6_9BACT</name>
<gene>
    <name evidence="16" type="ORF">SAMN03080617_02803</name>
</gene>
<dbReference type="GO" id="GO:0006450">
    <property type="term" value="P:regulation of translational fidelity"/>
    <property type="evidence" value="ECO:0007669"/>
    <property type="project" value="TreeGrafter"/>
</dbReference>
<dbReference type="PIRSF" id="PIRSF004930">
    <property type="entry name" value="Tln_factor_SUA5"/>
    <property type="match status" value="1"/>
</dbReference>
<dbReference type="GO" id="GO:0005737">
    <property type="term" value="C:cytoplasm"/>
    <property type="evidence" value="ECO:0007669"/>
    <property type="project" value="UniProtKB-SubCell"/>
</dbReference>
<feature type="domain" description="YrdC-like" evidence="15">
    <location>
        <begin position="5"/>
        <end position="191"/>
    </location>
</feature>
<comment type="similarity">
    <text evidence="2 13">Belongs to the SUA5 family.</text>
</comment>
<dbReference type="FunFam" id="3.90.870.10:FF:000009">
    <property type="entry name" value="Threonylcarbamoyl-AMP synthase, putative"/>
    <property type="match status" value="1"/>
</dbReference>
<dbReference type="Proteomes" id="UP000198756">
    <property type="component" value="Unassembled WGS sequence"/>
</dbReference>
<feature type="binding site" evidence="14">
    <location>
        <position position="143"/>
    </location>
    <ligand>
        <name>ATP</name>
        <dbReference type="ChEBI" id="CHEBI:30616"/>
    </ligand>
</feature>
<feature type="binding site" evidence="14">
    <location>
        <position position="187"/>
    </location>
    <ligand>
        <name>ATP</name>
        <dbReference type="ChEBI" id="CHEBI:30616"/>
    </ligand>
</feature>
<dbReference type="EMBL" id="FMXE01000020">
    <property type="protein sequence ID" value="SDA85571.1"/>
    <property type="molecule type" value="Genomic_DNA"/>
</dbReference>
<dbReference type="PANTHER" id="PTHR17490:SF16">
    <property type="entry name" value="THREONYLCARBAMOYL-AMP SYNTHASE"/>
    <property type="match status" value="1"/>
</dbReference>
<dbReference type="InterPro" id="IPR006070">
    <property type="entry name" value="Sua5-like_dom"/>
</dbReference>
<evidence type="ECO:0000313" key="16">
    <source>
        <dbReference type="EMBL" id="SDA85571.1"/>
    </source>
</evidence>
<evidence type="ECO:0000256" key="7">
    <source>
        <dbReference type="ARBA" id="ARBA00022694"/>
    </source>
</evidence>
<reference evidence="17" key="1">
    <citation type="submission" date="2016-10" db="EMBL/GenBank/DDBJ databases">
        <authorList>
            <person name="Varghese N."/>
            <person name="Submissions S."/>
        </authorList>
    </citation>
    <scope>NUCLEOTIDE SEQUENCE [LARGE SCALE GENOMIC DNA]</scope>
    <source>
        <strain evidence="17">DSM 22703</strain>
    </source>
</reference>
<comment type="function">
    <text evidence="13">Required for the formation of a threonylcarbamoyl group on adenosine at position 37 (t(6)A37) in tRNAs that read codons beginning with adenine.</text>
</comment>
<comment type="subcellular location">
    <subcellularLocation>
        <location evidence="1 13">Cytoplasm</location>
    </subcellularLocation>
</comment>
<evidence type="ECO:0000256" key="3">
    <source>
        <dbReference type="ARBA" id="ARBA00012584"/>
    </source>
</evidence>
<organism evidence="16 17">
    <name type="scientific">Algoriphagus alkaliphilus</name>
    <dbReference type="NCBI Taxonomy" id="279824"/>
    <lineage>
        <taxon>Bacteria</taxon>
        <taxon>Pseudomonadati</taxon>
        <taxon>Bacteroidota</taxon>
        <taxon>Cytophagia</taxon>
        <taxon>Cytophagales</taxon>
        <taxon>Cyclobacteriaceae</taxon>
        <taxon>Algoriphagus</taxon>
    </lineage>
</organism>
<feature type="binding site" evidence="14">
    <location>
        <position position="113"/>
    </location>
    <ligand>
        <name>L-threonine</name>
        <dbReference type="ChEBI" id="CHEBI:57926"/>
    </ligand>
</feature>
<dbReference type="InterPro" id="IPR017945">
    <property type="entry name" value="DHBP_synth_RibB-like_a/b_dom"/>
</dbReference>
<keyword evidence="10 13" id="KW-0067">ATP-binding</keyword>
<dbReference type="NCBIfam" id="TIGR00057">
    <property type="entry name" value="L-threonylcarbamoyladenylate synthase"/>
    <property type="match status" value="1"/>
</dbReference>
<dbReference type="GO" id="GO:0061710">
    <property type="term" value="F:L-threonylcarbamoyladenylate synthase"/>
    <property type="evidence" value="ECO:0007669"/>
    <property type="project" value="UniProtKB-EC"/>
</dbReference>
<dbReference type="PROSITE" id="PS51163">
    <property type="entry name" value="YRDC"/>
    <property type="match status" value="1"/>
</dbReference>
<dbReference type="STRING" id="279824.SAMN03080617_02803"/>
<keyword evidence="9 13" id="KW-0547">Nucleotide-binding</keyword>
<evidence type="ECO:0000256" key="11">
    <source>
        <dbReference type="ARBA" id="ARBA00029774"/>
    </source>
</evidence>
<evidence type="ECO:0000313" key="17">
    <source>
        <dbReference type="Proteomes" id="UP000198756"/>
    </source>
</evidence>
<dbReference type="Pfam" id="PF01300">
    <property type="entry name" value="Sua5_yciO_yrdC"/>
    <property type="match status" value="1"/>
</dbReference>
<evidence type="ECO:0000256" key="8">
    <source>
        <dbReference type="ARBA" id="ARBA00022695"/>
    </source>
</evidence>
<dbReference type="InterPro" id="IPR038385">
    <property type="entry name" value="Sua5/YwlC_C"/>
</dbReference>
<proteinExistence type="inferred from homology"/>
<feature type="binding site" evidence="14">
    <location>
        <position position="173"/>
    </location>
    <ligand>
        <name>L-threonine</name>
        <dbReference type="ChEBI" id="CHEBI:57926"/>
    </ligand>
</feature>
<dbReference type="GO" id="GO:0000049">
    <property type="term" value="F:tRNA binding"/>
    <property type="evidence" value="ECO:0007669"/>
    <property type="project" value="TreeGrafter"/>
</dbReference>
<evidence type="ECO:0000256" key="12">
    <source>
        <dbReference type="ARBA" id="ARBA00048366"/>
    </source>
</evidence>
<dbReference type="GO" id="GO:0008033">
    <property type="term" value="P:tRNA processing"/>
    <property type="evidence" value="ECO:0007669"/>
    <property type="project" value="UniProtKB-KW"/>
</dbReference>
<evidence type="ECO:0000256" key="1">
    <source>
        <dbReference type="ARBA" id="ARBA00004496"/>
    </source>
</evidence>
<evidence type="ECO:0000256" key="5">
    <source>
        <dbReference type="ARBA" id="ARBA00022490"/>
    </source>
</evidence>
<feature type="binding site" evidence="14">
    <location>
        <position position="133"/>
    </location>
    <ligand>
        <name>L-threonine</name>
        <dbReference type="ChEBI" id="CHEBI:57926"/>
    </ligand>
</feature>
<keyword evidence="17" id="KW-1185">Reference proteome</keyword>
<feature type="binding site" evidence="14">
    <location>
        <position position="135"/>
    </location>
    <ligand>
        <name>ATP</name>
        <dbReference type="ChEBI" id="CHEBI:30616"/>
    </ligand>
</feature>
<protein>
    <recommendedName>
        <fullName evidence="4 13">Threonylcarbamoyl-AMP synthase</fullName>
        <shortName evidence="13">TC-AMP synthase</shortName>
        <ecNumber evidence="3 13">2.7.7.87</ecNumber>
    </recommendedName>
    <alternativeName>
        <fullName evidence="11 13">L-threonylcarbamoyladenylate synthase</fullName>
    </alternativeName>
</protein>
<dbReference type="InterPro" id="IPR050156">
    <property type="entry name" value="TC-AMP_synthase_SUA5"/>
</dbReference>
<feature type="binding site" evidence="14">
    <location>
        <position position="50"/>
    </location>
    <ligand>
        <name>ATP</name>
        <dbReference type="ChEBI" id="CHEBI:30616"/>
    </ligand>
</feature>
<evidence type="ECO:0000256" key="2">
    <source>
        <dbReference type="ARBA" id="ARBA00007663"/>
    </source>
</evidence>
<keyword evidence="7 13" id="KW-0819">tRNA processing</keyword>
<dbReference type="Gene3D" id="3.90.870.10">
    <property type="entry name" value="DHBP synthase"/>
    <property type="match status" value="1"/>
</dbReference>
<comment type="catalytic activity">
    <reaction evidence="12 13">
        <text>L-threonine + hydrogencarbonate + ATP = L-threonylcarbamoyladenylate + diphosphate + H2O</text>
        <dbReference type="Rhea" id="RHEA:36407"/>
        <dbReference type="ChEBI" id="CHEBI:15377"/>
        <dbReference type="ChEBI" id="CHEBI:17544"/>
        <dbReference type="ChEBI" id="CHEBI:30616"/>
        <dbReference type="ChEBI" id="CHEBI:33019"/>
        <dbReference type="ChEBI" id="CHEBI:57926"/>
        <dbReference type="ChEBI" id="CHEBI:73682"/>
        <dbReference type="EC" id="2.7.7.87"/>
    </reaction>
</comment>
<feature type="binding site" evidence="14">
    <location>
        <position position="223"/>
    </location>
    <ligand>
        <name>ATP</name>
        <dbReference type="ChEBI" id="CHEBI:30616"/>
    </ligand>
</feature>
<dbReference type="InterPro" id="IPR010923">
    <property type="entry name" value="T(6)A37_SUA5"/>
</dbReference>
<evidence type="ECO:0000256" key="10">
    <source>
        <dbReference type="ARBA" id="ARBA00022840"/>
    </source>
</evidence>
<dbReference type="SUPFAM" id="SSF55821">
    <property type="entry name" value="YrdC/RibB"/>
    <property type="match status" value="1"/>
</dbReference>
<sequence>MAEIGKDIEKAKQLLEERDLVAIPTETVYGLAGNALDAEAVALIFETKNRPSFDPLILHTSSIERVEDFVESFPEKLKMLAENFWPGPLTLLLPRKPIVPDLVTSGLDRVAVRVPKHPLTLALLESLDFPLAAPSANPFGYISPTAPAHVAAQLGEKIPYILDGGACEVGLESTIVGLEEDEIVVYRLGGLEVSEIEKIVGPVIIKDHSSSNPQAPGLLESHYAPRKPFILGDLRQLIAENIEAKSNFAVLSYSDYFPGILPGNQIALSPNKNLHEAAKNLFAAMRKLDEGNSAVILAELMPEVGLGRAINDRLRRAAVK</sequence>
<dbReference type="PANTHER" id="PTHR17490">
    <property type="entry name" value="SUA5"/>
    <property type="match status" value="1"/>
</dbReference>
<dbReference type="Pfam" id="PF03481">
    <property type="entry name" value="Sua5_C"/>
    <property type="match status" value="1"/>
</dbReference>
<feature type="binding site" evidence="14">
    <location>
        <position position="59"/>
    </location>
    <ligand>
        <name>ATP</name>
        <dbReference type="ChEBI" id="CHEBI:30616"/>
    </ligand>
</feature>
<dbReference type="GO" id="GO:0003725">
    <property type="term" value="F:double-stranded RNA binding"/>
    <property type="evidence" value="ECO:0007669"/>
    <property type="project" value="UniProtKB-UniRule"/>
</dbReference>
<feature type="binding site" evidence="14">
    <location>
        <position position="27"/>
    </location>
    <ligand>
        <name>L-threonine</name>
        <dbReference type="ChEBI" id="CHEBI:57926"/>
    </ligand>
</feature>
<accession>A0A1G5YSG6</accession>
<evidence type="ECO:0000256" key="14">
    <source>
        <dbReference type="PIRSR" id="PIRSR004930-1"/>
    </source>
</evidence>
<dbReference type="InterPro" id="IPR005145">
    <property type="entry name" value="Sua5_C"/>
</dbReference>
<dbReference type="RefSeq" id="WP_092731011.1">
    <property type="nucleotide sequence ID" value="NZ_FMXE01000020.1"/>
</dbReference>